<evidence type="ECO:0000313" key="2">
    <source>
        <dbReference type="Proteomes" id="UP000516437"/>
    </source>
</evidence>
<protein>
    <submittedName>
        <fullName evidence="1">Uncharacterized protein</fullName>
    </submittedName>
</protein>
<dbReference type="PANTHER" id="PTHR31170">
    <property type="entry name" value="BNAC04G53230D PROTEIN"/>
    <property type="match status" value="1"/>
</dbReference>
<proteinExistence type="predicted"/>
<sequence length="357" mass="40056">MLSTGVKHLSTRPRLCETNSSLAPHVVVAWGGEAAPQSGVVDPYLWSLLSCASRIGYDSQGKLQFFIGKKKDYMMTSNVEMAEIIEAEEHMIINSNTSNQTSIDIGDVKVIASGIQRKLFHKSPASSQCSIFRVPNKLRKHMEKVFVPEVVSIGPFHPHGNKKLEAMEKTKLWYSHGLLSRAPTERTTLECFVQEIGSMEQHCRESYAEEIHLSKEEFIEMMVVDGCFIIEFLRKYLEMGAVPDKEDSVFNMSWMPWQIGVDLLLLENQLPWCVLDCLFNSTKSKKVDHRSALDLVVNWLSKARGTSLGNVSGDTEQAFTRLLPKPLSWIIPGSPCIVCEMGSNSVGNRTSASWNQI</sequence>
<comment type="caution">
    <text evidence="1">The sequence shown here is derived from an EMBL/GenBank/DDBJ whole genome shotgun (WGS) entry which is preliminary data.</text>
</comment>
<dbReference type="EMBL" id="RXIC02000025">
    <property type="protein sequence ID" value="KAB1207398.1"/>
    <property type="molecule type" value="Genomic_DNA"/>
</dbReference>
<accession>A0A6A1V652</accession>
<dbReference type="OrthoDB" id="785554at2759"/>
<dbReference type="Proteomes" id="UP000516437">
    <property type="component" value="Chromosome 7"/>
</dbReference>
<name>A0A6A1V652_9ROSI</name>
<evidence type="ECO:0000313" key="1">
    <source>
        <dbReference type="EMBL" id="KAB1207398.1"/>
    </source>
</evidence>
<dbReference type="InterPro" id="IPR004158">
    <property type="entry name" value="DUF247_pln"/>
</dbReference>
<dbReference type="AlphaFoldDB" id="A0A6A1V652"/>
<dbReference type="Pfam" id="PF03140">
    <property type="entry name" value="DUF247"/>
    <property type="match status" value="1"/>
</dbReference>
<gene>
    <name evidence="1" type="ORF">CJ030_MR7G017419</name>
</gene>
<keyword evidence="2" id="KW-1185">Reference proteome</keyword>
<dbReference type="PANTHER" id="PTHR31170:SF17">
    <property type="match status" value="1"/>
</dbReference>
<organism evidence="1 2">
    <name type="scientific">Morella rubra</name>
    <name type="common">Chinese bayberry</name>
    <dbReference type="NCBI Taxonomy" id="262757"/>
    <lineage>
        <taxon>Eukaryota</taxon>
        <taxon>Viridiplantae</taxon>
        <taxon>Streptophyta</taxon>
        <taxon>Embryophyta</taxon>
        <taxon>Tracheophyta</taxon>
        <taxon>Spermatophyta</taxon>
        <taxon>Magnoliopsida</taxon>
        <taxon>eudicotyledons</taxon>
        <taxon>Gunneridae</taxon>
        <taxon>Pentapetalae</taxon>
        <taxon>rosids</taxon>
        <taxon>fabids</taxon>
        <taxon>Fagales</taxon>
        <taxon>Myricaceae</taxon>
        <taxon>Morella</taxon>
    </lineage>
</organism>
<reference evidence="1 2" key="1">
    <citation type="journal article" date="2019" name="Plant Biotechnol. J.">
        <title>The red bayberry genome and genetic basis of sex determination.</title>
        <authorList>
            <person name="Jia H.M."/>
            <person name="Jia H.J."/>
            <person name="Cai Q.L."/>
            <person name="Wang Y."/>
            <person name="Zhao H.B."/>
            <person name="Yang W.F."/>
            <person name="Wang G.Y."/>
            <person name="Li Y.H."/>
            <person name="Zhan D.L."/>
            <person name="Shen Y.T."/>
            <person name="Niu Q.F."/>
            <person name="Chang L."/>
            <person name="Qiu J."/>
            <person name="Zhao L."/>
            <person name="Xie H.B."/>
            <person name="Fu W.Y."/>
            <person name="Jin J."/>
            <person name="Li X.W."/>
            <person name="Jiao Y."/>
            <person name="Zhou C.C."/>
            <person name="Tu T."/>
            <person name="Chai C.Y."/>
            <person name="Gao J.L."/>
            <person name="Fan L.J."/>
            <person name="van de Weg E."/>
            <person name="Wang J.Y."/>
            <person name="Gao Z.S."/>
        </authorList>
    </citation>
    <scope>NUCLEOTIDE SEQUENCE [LARGE SCALE GENOMIC DNA]</scope>
    <source>
        <tissue evidence="1">Leaves</tissue>
    </source>
</reference>